<comment type="caution">
    <text evidence="2">The sequence shown here is derived from an EMBL/GenBank/DDBJ whole genome shotgun (WGS) entry which is preliminary data.</text>
</comment>
<evidence type="ECO:0000313" key="2">
    <source>
        <dbReference type="EMBL" id="RUS31826.1"/>
    </source>
</evidence>
<dbReference type="Proteomes" id="UP000274822">
    <property type="component" value="Unassembled WGS sequence"/>
</dbReference>
<organism evidence="2 3">
    <name type="scientific">Jimgerdemannia flammicorona</name>
    <dbReference type="NCBI Taxonomy" id="994334"/>
    <lineage>
        <taxon>Eukaryota</taxon>
        <taxon>Fungi</taxon>
        <taxon>Fungi incertae sedis</taxon>
        <taxon>Mucoromycota</taxon>
        <taxon>Mucoromycotina</taxon>
        <taxon>Endogonomycetes</taxon>
        <taxon>Endogonales</taxon>
        <taxon>Endogonaceae</taxon>
        <taxon>Jimgerdemannia</taxon>
    </lineage>
</organism>
<proteinExistence type="predicted"/>
<gene>
    <name evidence="2" type="ORF">BC938DRAFT_476969</name>
</gene>
<keyword evidence="3" id="KW-1185">Reference proteome</keyword>
<feature type="region of interest" description="Disordered" evidence="1">
    <location>
        <begin position="17"/>
        <end position="38"/>
    </location>
</feature>
<reference evidence="2 3" key="1">
    <citation type="journal article" date="2018" name="New Phytol.">
        <title>Phylogenomics of Endogonaceae and evolution of mycorrhizas within Mucoromycota.</title>
        <authorList>
            <person name="Chang Y."/>
            <person name="Desiro A."/>
            <person name="Na H."/>
            <person name="Sandor L."/>
            <person name="Lipzen A."/>
            <person name="Clum A."/>
            <person name="Barry K."/>
            <person name="Grigoriev I.V."/>
            <person name="Martin F.M."/>
            <person name="Stajich J.E."/>
            <person name="Smith M.E."/>
            <person name="Bonito G."/>
            <person name="Spatafora J.W."/>
        </authorList>
    </citation>
    <scope>NUCLEOTIDE SEQUENCE [LARGE SCALE GENOMIC DNA]</scope>
    <source>
        <strain evidence="2 3">AD002</strain>
    </source>
</reference>
<evidence type="ECO:0000256" key="1">
    <source>
        <dbReference type="SAM" id="MobiDB-lite"/>
    </source>
</evidence>
<feature type="compositionally biased region" description="Basic and acidic residues" evidence="1">
    <location>
        <begin position="22"/>
        <end position="32"/>
    </location>
</feature>
<dbReference type="AlphaFoldDB" id="A0A433QPW6"/>
<dbReference type="EMBL" id="RBNJ01002561">
    <property type="protein sequence ID" value="RUS31826.1"/>
    <property type="molecule type" value="Genomic_DNA"/>
</dbReference>
<protein>
    <submittedName>
        <fullName evidence="2">Uncharacterized protein</fullName>
    </submittedName>
</protein>
<accession>A0A433QPW6</accession>
<name>A0A433QPW6_9FUNG</name>
<sequence>MKIIAISDKRCLTVRKAQNKRPQSEFEPRPRDAIPIPSKLNLPPTRHFPFPTLSSLHITLLQVRRTVSSYPHSKLIETALRERRF</sequence>
<evidence type="ECO:0000313" key="3">
    <source>
        <dbReference type="Proteomes" id="UP000274822"/>
    </source>
</evidence>